<dbReference type="Proteomes" id="UP001059041">
    <property type="component" value="Linkage Group LG9"/>
</dbReference>
<feature type="non-terminal residue" evidence="1">
    <location>
        <position position="99"/>
    </location>
</feature>
<name>A0A9W8C1N7_TRIRA</name>
<reference evidence="1" key="1">
    <citation type="submission" date="2021-02" db="EMBL/GenBank/DDBJ databases">
        <title>Comparative genomics reveals that relaxation of natural selection precedes convergent phenotypic evolution of cavefish.</title>
        <authorList>
            <person name="Peng Z."/>
        </authorList>
    </citation>
    <scope>NUCLEOTIDE SEQUENCE</scope>
    <source>
        <tissue evidence="1">Muscle</tissue>
    </source>
</reference>
<dbReference type="EMBL" id="JAFHDT010000009">
    <property type="protein sequence ID" value="KAI7805811.1"/>
    <property type="molecule type" value="Genomic_DNA"/>
</dbReference>
<sequence length="99" mass="11269">GQRLQTTDLVHTYEVRLLGYTPISCGLQKKSAAFERGAMFTPTGFDHWLNYKAALWPFLLSVLPGPERESCLDCEPRLVNLDLTYDELSVGFDLKMERS</sequence>
<protein>
    <submittedName>
        <fullName evidence="1">Uncharacterized protein</fullName>
    </submittedName>
</protein>
<proteinExistence type="predicted"/>
<organism evidence="1 2">
    <name type="scientific">Triplophysa rosa</name>
    <name type="common">Cave loach</name>
    <dbReference type="NCBI Taxonomy" id="992332"/>
    <lineage>
        <taxon>Eukaryota</taxon>
        <taxon>Metazoa</taxon>
        <taxon>Chordata</taxon>
        <taxon>Craniata</taxon>
        <taxon>Vertebrata</taxon>
        <taxon>Euteleostomi</taxon>
        <taxon>Actinopterygii</taxon>
        <taxon>Neopterygii</taxon>
        <taxon>Teleostei</taxon>
        <taxon>Ostariophysi</taxon>
        <taxon>Cypriniformes</taxon>
        <taxon>Nemacheilidae</taxon>
        <taxon>Triplophysa</taxon>
    </lineage>
</organism>
<feature type="non-terminal residue" evidence="1">
    <location>
        <position position="1"/>
    </location>
</feature>
<dbReference type="AlphaFoldDB" id="A0A9W8C1N7"/>
<keyword evidence="2" id="KW-1185">Reference proteome</keyword>
<accession>A0A9W8C1N7</accession>
<comment type="caution">
    <text evidence="1">The sequence shown here is derived from an EMBL/GenBank/DDBJ whole genome shotgun (WGS) entry which is preliminary data.</text>
</comment>
<evidence type="ECO:0000313" key="1">
    <source>
        <dbReference type="EMBL" id="KAI7805811.1"/>
    </source>
</evidence>
<gene>
    <name evidence="1" type="ORF">IRJ41_020864</name>
</gene>
<evidence type="ECO:0000313" key="2">
    <source>
        <dbReference type="Proteomes" id="UP001059041"/>
    </source>
</evidence>